<keyword evidence="8 11" id="KW-0804">Transcription</keyword>
<organism evidence="14 15">
    <name type="scientific">Pneumocystis carinii (strain B80)</name>
    <name type="common">Rat pneumocystis pneumonia agent</name>
    <name type="synonym">Pneumocystis carinii f. sp. carinii</name>
    <dbReference type="NCBI Taxonomy" id="1408658"/>
    <lineage>
        <taxon>Eukaryota</taxon>
        <taxon>Fungi</taxon>
        <taxon>Dikarya</taxon>
        <taxon>Ascomycota</taxon>
        <taxon>Taphrinomycotina</taxon>
        <taxon>Pneumocystomycetes</taxon>
        <taxon>Pneumocystaceae</taxon>
        <taxon>Pneumocystis</taxon>
    </lineage>
</organism>
<keyword evidence="10 11" id="KW-0539">Nucleus</keyword>
<evidence type="ECO:0000313" key="14">
    <source>
        <dbReference type="EMBL" id="KTW28111.1"/>
    </source>
</evidence>
<keyword evidence="7 11" id="KW-0805">Transcription regulation</keyword>
<proteinExistence type="inferred from homology"/>
<dbReference type="InterPro" id="IPR002035">
    <property type="entry name" value="VWF_A"/>
</dbReference>
<name>A0A0W4ZI97_PNEC8</name>
<comment type="caution">
    <text evidence="14">The sequence shown here is derived from an EMBL/GenBank/DDBJ whole genome shotgun (WGS) entry which is preliminary data.</text>
</comment>
<dbReference type="FunFam" id="3.40.50.410:FF:000015">
    <property type="entry name" value="General transcription factor IIH subunit 2"/>
    <property type="match status" value="1"/>
</dbReference>
<dbReference type="GO" id="GO:0006367">
    <property type="term" value="P:transcription initiation at RNA polymerase II promoter"/>
    <property type="evidence" value="ECO:0007669"/>
    <property type="project" value="EnsemblFungi"/>
</dbReference>
<feature type="domain" description="VWFA" evidence="13">
    <location>
        <begin position="103"/>
        <end position="283"/>
    </location>
</feature>
<dbReference type="SMART" id="SM00327">
    <property type="entry name" value="VWA"/>
    <property type="match status" value="1"/>
</dbReference>
<dbReference type="PIRSF" id="PIRSF015919">
    <property type="entry name" value="TFIIH_SSL1"/>
    <property type="match status" value="1"/>
</dbReference>
<accession>A0A0W4ZI97</accession>
<dbReference type="GO" id="GO:0005675">
    <property type="term" value="C:transcription factor TFIIH holo complex"/>
    <property type="evidence" value="ECO:0007669"/>
    <property type="project" value="UniProtKB-UniRule"/>
</dbReference>
<evidence type="ECO:0000259" key="13">
    <source>
        <dbReference type="PROSITE" id="PS50234"/>
    </source>
</evidence>
<dbReference type="Gene3D" id="3.40.50.410">
    <property type="entry name" value="von Willebrand factor, type A domain"/>
    <property type="match status" value="1"/>
</dbReference>
<evidence type="ECO:0000256" key="4">
    <source>
        <dbReference type="ARBA" id="ARBA00022763"/>
    </source>
</evidence>
<dbReference type="GO" id="GO:0008270">
    <property type="term" value="F:zinc ion binding"/>
    <property type="evidence" value="ECO:0007669"/>
    <property type="project" value="UniProtKB-UniRule"/>
</dbReference>
<evidence type="ECO:0000256" key="12">
    <source>
        <dbReference type="PIRSR" id="PIRSR015919-1"/>
    </source>
</evidence>
<dbReference type="PROSITE" id="PS50234">
    <property type="entry name" value="VWFA"/>
    <property type="match status" value="1"/>
</dbReference>
<evidence type="ECO:0000256" key="2">
    <source>
        <dbReference type="ARBA" id="ARBA00006092"/>
    </source>
</evidence>
<protein>
    <recommendedName>
        <fullName evidence="11">General transcription and DNA repair factor IIH</fullName>
    </recommendedName>
</protein>
<dbReference type="Proteomes" id="UP000054454">
    <property type="component" value="Unassembled WGS sequence"/>
</dbReference>
<keyword evidence="15" id="KW-1185">Reference proteome</keyword>
<gene>
    <name evidence="14" type="ORF">T552_01972</name>
</gene>
<evidence type="ECO:0000256" key="1">
    <source>
        <dbReference type="ARBA" id="ARBA00004123"/>
    </source>
</evidence>
<dbReference type="Pfam" id="PF04056">
    <property type="entry name" value="Ssl1"/>
    <property type="match status" value="1"/>
</dbReference>
<dbReference type="VEuPathDB" id="FungiDB:T552_01972"/>
<keyword evidence="9" id="KW-0234">DNA repair</keyword>
<reference evidence="15" key="1">
    <citation type="journal article" date="2016" name="Nat. Commun.">
        <title>Genome analysis of three Pneumocystis species reveals adaptation mechanisms to life exclusively in mammalian hosts.</title>
        <authorList>
            <person name="Ma L."/>
            <person name="Chen Z."/>
            <person name="Huang D.W."/>
            <person name="Kutty G."/>
            <person name="Ishihara M."/>
            <person name="Wang H."/>
            <person name="Abouelleil A."/>
            <person name="Bishop L."/>
            <person name="Davey E."/>
            <person name="Deng R."/>
            <person name="Deng X."/>
            <person name="Fan L."/>
            <person name="Fantoni G."/>
            <person name="Fitzgerald M."/>
            <person name="Gogineni E."/>
            <person name="Goldberg J.M."/>
            <person name="Handley G."/>
            <person name="Hu X."/>
            <person name="Huber C."/>
            <person name="Jiao X."/>
            <person name="Jones K."/>
            <person name="Levin J.Z."/>
            <person name="Liu Y."/>
            <person name="Macdonald P."/>
            <person name="Melnikov A."/>
            <person name="Raley C."/>
            <person name="Sassi M."/>
            <person name="Sherman B.T."/>
            <person name="Song X."/>
            <person name="Sykes S."/>
            <person name="Tran B."/>
            <person name="Walsh L."/>
            <person name="Xia Y."/>
            <person name="Yang J."/>
            <person name="Young S."/>
            <person name="Zeng Q."/>
            <person name="Zheng X."/>
            <person name="Stephens R."/>
            <person name="Nusbaum C."/>
            <person name="Birren B.W."/>
            <person name="Azadi P."/>
            <person name="Lempicki R.A."/>
            <person name="Cuomo C.A."/>
            <person name="Kovacs J.A."/>
        </authorList>
    </citation>
    <scope>NUCLEOTIDE SEQUENCE [LARGE SCALE GENOMIC DNA]</scope>
    <source>
        <strain evidence="15">B80</strain>
    </source>
</reference>
<dbReference type="SMART" id="SM01047">
    <property type="entry name" value="C1_4"/>
    <property type="match status" value="1"/>
</dbReference>
<dbReference type="GO" id="GO:0006289">
    <property type="term" value="P:nucleotide-excision repair"/>
    <property type="evidence" value="ECO:0007669"/>
    <property type="project" value="UniProtKB-UniRule"/>
</dbReference>
<dbReference type="InterPro" id="IPR004595">
    <property type="entry name" value="TFIIH_C1-like_dom"/>
</dbReference>
<evidence type="ECO:0000256" key="6">
    <source>
        <dbReference type="ARBA" id="ARBA00022833"/>
    </source>
</evidence>
<evidence type="ECO:0000256" key="8">
    <source>
        <dbReference type="ARBA" id="ARBA00023163"/>
    </source>
</evidence>
<dbReference type="Pfam" id="PF07975">
    <property type="entry name" value="C1_4"/>
    <property type="match status" value="1"/>
</dbReference>
<dbReference type="InterPro" id="IPR007198">
    <property type="entry name" value="Ssl1-like"/>
</dbReference>
<dbReference type="InterPro" id="IPR046349">
    <property type="entry name" value="C1-like_sf"/>
</dbReference>
<comment type="similarity">
    <text evidence="2 11">Belongs to the GTF2H2 family.</text>
</comment>
<evidence type="ECO:0000256" key="5">
    <source>
        <dbReference type="ARBA" id="ARBA00022771"/>
    </source>
</evidence>
<evidence type="ECO:0000256" key="9">
    <source>
        <dbReference type="ARBA" id="ARBA00023204"/>
    </source>
</evidence>
<dbReference type="GO" id="GO:0016251">
    <property type="term" value="F:RNA polymerase II general transcription initiation factor activity"/>
    <property type="evidence" value="ECO:0007669"/>
    <property type="project" value="EnsemblFungi"/>
</dbReference>
<dbReference type="Gene3D" id="3.30.40.10">
    <property type="entry name" value="Zinc/RING finger domain, C3HC4 (zinc finger)"/>
    <property type="match status" value="1"/>
</dbReference>
<feature type="zinc finger region" description="C4-type" evidence="12">
    <location>
        <begin position="327"/>
        <end position="344"/>
    </location>
</feature>
<comment type="function">
    <text evidence="11">Component of the general transcription and DNA repair factor IIH (TFIIH) core complex, which is involved in general and transcription-coupled nucleotide excision repair (NER) of damaged DNA and, when complexed to TFIIK, in RNA transcription by RNA polymerase II.</text>
</comment>
<dbReference type="EMBL" id="LFVZ01000008">
    <property type="protein sequence ID" value="KTW28111.1"/>
    <property type="molecule type" value="Genomic_DNA"/>
</dbReference>
<dbReference type="NCBIfam" id="TIGR00622">
    <property type="entry name" value="ssl1"/>
    <property type="match status" value="1"/>
</dbReference>
<dbReference type="SUPFAM" id="SSF53300">
    <property type="entry name" value="vWA-like"/>
    <property type="match status" value="1"/>
</dbReference>
<dbReference type="PANTHER" id="PTHR12695">
    <property type="entry name" value="GENERAL TRANSCRIPTION FACTOR IIH SUBUNIT 2"/>
    <property type="match status" value="1"/>
</dbReference>
<keyword evidence="6 11" id="KW-0862">Zinc</keyword>
<dbReference type="InterPro" id="IPR036465">
    <property type="entry name" value="vWFA_dom_sf"/>
</dbReference>
<dbReference type="GeneID" id="28936736"/>
<sequence>MVESDIDYIEKLSSSDVSLFEEERGEKKGKKERKKHKNRISLVPKSNSVSGYSWEKAYHRSWDVVQEDQQGSLTTTLIQITQAGKRKRIIRDTIPLQRGIIRYLVLILDLSSAMAKRDMIPSRFLVEIDHACAFVLEYFEQNPLGQLSILGMRDGRSMLISYQGGSPHEHLIALKRLKQMDPSGDVSLQNALEMSRTVLYSAPKHATKEVLLIFGSLMSLDPGDIHETIDALVDDKIRVYMVGLSASVSICRKICKETNAGDESSYGIVLNEQHFKDLLMQFVIPPALRKSYESSGTLIMMGFPSKLVEEETLCSCHSNVIKEGYLCPRCYSNVCSLPINCPNCDLTLIMSTHLARSYHHLFPLKNWVEVPWEEAISTHCYACLIPFPEKPKELNSDLFYNSMNHFKEKNRTDSFSTMHNSVSISFRYACSDCHKHFCIDCDVFAHEILFECIGCQTTLKYKEDESADTSVLLDKT</sequence>
<dbReference type="SUPFAM" id="SSF57889">
    <property type="entry name" value="Cysteine-rich domain"/>
    <property type="match status" value="1"/>
</dbReference>
<dbReference type="OrthoDB" id="284275at2759"/>
<evidence type="ECO:0000256" key="7">
    <source>
        <dbReference type="ARBA" id="ARBA00023015"/>
    </source>
</evidence>
<evidence type="ECO:0000256" key="11">
    <source>
        <dbReference type="PIRNR" id="PIRNR015919"/>
    </source>
</evidence>
<evidence type="ECO:0000256" key="3">
    <source>
        <dbReference type="ARBA" id="ARBA00022723"/>
    </source>
</evidence>
<keyword evidence="5" id="KW-0863">Zinc-finger</keyword>
<dbReference type="InterPro" id="IPR013083">
    <property type="entry name" value="Znf_RING/FYVE/PHD"/>
</dbReference>
<dbReference type="GO" id="GO:0006357">
    <property type="term" value="P:regulation of transcription by RNA polymerase II"/>
    <property type="evidence" value="ECO:0007669"/>
    <property type="project" value="UniProtKB-UniRule"/>
</dbReference>
<evidence type="ECO:0000313" key="15">
    <source>
        <dbReference type="Proteomes" id="UP000054454"/>
    </source>
</evidence>
<comment type="subcellular location">
    <subcellularLocation>
        <location evidence="1 11">Nucleus</location>
    </subcellularLocation>
</comment>
<evidence type="ECO:0000256" key="10">
    <source>
        <dbReference type="ARBA" id="ARBA00023242"/>
    </source>
</evidence>
<dbReference type="AlphaFoldDB" id="A0A0W4ZI97"/>
<keyword evidence="4" id="KW-0227">DNA damage</keyword>
<dbReference type="GO" id="GO:0000439">
    <property type="term" value="C:transcription factor TFIIH core complex"/>
    <property type="evidence" value="ECO:0007669"/>
    <property type="project" value="UniProtKB-UniRule"/>
</dbReference>
<dbReference type="RefSeq" id="XP_018225820.1">
    <property type="nucleotide sequence ID" value="XM_018370533.1"/>
</dbReference>
<keyword evidence="3 11" id="KW-0479">Metal-binding</keyword>
<dbReference type="InterPro" id="IPR012170">
    <property type="entry name" value="TFIIH_SSL1/p44"/>
</dbReference>
<dbReference type="PANTHER" id="PTHR12695:SF2">
    <property type="entry name" value="GENERAL TRANSCRIPTION FACTOR IIH SUBUNIT 2-RELATED"/>
    <property type="match status" value="1"/>
</dbReference>